<name>A0A0T5VHH6_9SPHI</name>
<protein>
    <submittedName>
        <fullName evidence="1">Uncharacterized protein</fullName>
    </submittedName>
</protein>
<keyword evidence="2" id="KW-1185">Reference proteome</keyword>
<reference evidence="1 2" key="1">
    <citation type="submission" date="2015-11" db="EMBL/GenBank/DDBJ databases">
        <title>Sequence of Pedobacter ginsenosidimutans.</title>
        <authorList>
            <person name="Carson E."/>
            <person name="Keyser V."/>
            <person name="Newman J."/>
            <person name="Miller J."/>
        </authorList>
    </citation>
    <scope>NUCLEOTIDE SEQUENCE [LARGE SCALE GENOMIC DNA]</scope>
    <source>
        <strain evidence="1 2">KACC 14530</strain>
    </source>
</reference>
<proteinExistence type="predicted"/>
<evidence type="ECO:0000313" key="2">
    <source>
        <dbReference type="Proteomes" id="UP000051950"/>
    </source>
</evidence>
<dbReference type="Proteomes" id="UP000051950">
    <property type="component" value="Unassembled WGS sequence"/>
</dbReference>
<evidence type="ECO:0000313" key="1">
    <source>
        <dbReference type="EMBL" id="KRT13012.1"/>
    </source>
</evidence>
<sequence length="155" mass="18100">MIELNYLFEHEFLENVSYQLMRSSMEDPWLVLSGCKVLGIIDEVEGKWSQIIGGDIPPKAIEGMGDLINMQQFSWLPNLIKKQWPKYVFDVVVENEDRYEIICCKEACPKRFQQRFTLGIHALAQRESALVFKIRCFQKSDCYEVVKAPAIDRYV</sequence>
<comment type="caution">
    <text evidence="1">The sequence shown here is derived from an EMBL/GenBank/DDBJ whole genome shotgun (WGS) entry which is preliminary data.</text>
</comment>
<dbReference type="STRING" id="687842.ASU31_26840"/>
<dbReference type="AlphaFoldDB" id="A0A0T5VHH6"/>
<dbReference type="EMBL" id="LMZQ01000073">
    <property type="protein sequence ID" value="KRT13012.1"/>
    <property type="molecule type" value="Genomic_DNA"/>
</dbReference>
<gene>
    <name evidence="1" type="ORF">ASU31_26840</name>
</gene>
<dbReference type="OrthoDB" id="772985at2"/>
<dbReference type="RefSeq" id="WP_057935306.1">
    <property type="nucleotide sequence ID" value="NZ_LMZQ01000073.1"/>
</dbReference>
<accession>A0A0T5VHH6</accession>
<organism evidence="1 2">
    <name type="scientific">Pedobacter ginsenosidimutans</name>
    <dbReference type="NCBI Taxonomy" id="687842"/>
    <lineage>
        <taxon>Bacteria</taxon>
        <taxon>Pseudomonadati</taxon>
        <taxon>Bacteroidota</taxon>
        <taxon>Sphingobacteriia</taxon>
        <taxon>Sphingobacteriales</taxon>
        <taxon>Sphingobacteriaceae</taxon>
        <taxon>Pedobacter</taxon>
    </lineage>
</organism>